<accession>A0ABS6KBV7</accession>
<comment type="caution">
    <text evidence="5">The sequence shown here is derived from an EMBL/GenBank/DDBJ whole genome shotgun (WGS) entry which is preliminary data.</text>
</comment>
<keyword evidence="3" id="KW-0804">Transcription</keyword>
<keyword evidence="2" id="KW-0238">DNA-binding</keyword>
<protein>
    <submittedName>
        <fullName evidence="5">GntR family transcriptional regulator</fullName>
    </submittedName>
</protein>
<dbReference type="PANTHER" id="PTHR43537">
    <property type="entry name" value="TRANSCRIPTIONAL REGULATOR, GNTR FAMILY"/>
    <property type="match status" value="1"/>
</dbReference>
<dbReference type="RefSeq" id="WP_158354265.1">
    <property type="nucleotide sequence ID" value="NZ_JAHQCX010000015.1"/>
</dbReference>
<dbReference type="InterPro" id="IPR000524">
    <property type="entry name" value="Tscrpt_reg_HTH_GntR"/>
</dbReference>
<dbReference type="SUPFAM" id="SSF46785">
    <property type="entry name" value="Winged helix' DNA-binding domain"/>
    <property type="match status" value="2"/>
</dbReference>
<feature type="domain" description="HTH gntR-type" evidence="4">
    <location>
        <begin position="242"/>
        <end position="310"/>
    </location>
</feature>
<proteinExistence type="predicted"/>
<dbReference type="Pfam" id="PF00392">
    <property type="entry name" value="GntR"/>
    <property type="match status" value="2"/>
</dbReference>
<keyword evidence="1" id="KW-0805">Transcription regulation</keyword>
<feature type="domain" description="HTH gntR-type" evidence="4">
    <location>
        <begin position="3"/>
        <end position="71"/>
    </location>
</feature>
<evidence type="ECO:0000256" key="3">
    <source>
        <dbReference type="ARBA" id="ARBA00023163"/>
    </source>
</evidence>
<dbReference type="EMBL" id="JAHQCX010000015">
    <property type="protein sequence ID" value="MBU9727997.1"/>
    <property type="molecule type" value="Genomic_DNA"/>
</dbReference>
<dbReference type="SMART" id="SM00345">
    <property type="entry name" value="HTH_GNTR"/>
    <property type="match status" value="2"/>
</dbReference>
<dbReference type="InterPro" id="IPR036390">
    <property type="entry name" value="WH_DNA-bd_sf"/>
</dbReference>
<name>A0ABS6KBV7_9FIRM</name>
<dbReference type="PROSITE" id="PS50949">
    <property type="entry name" value="HTH_GNTR"/>
    <property type="match status" value="2"/>
</dbReference>
<dbReference type="PANTHER" id="PTHR43537:SF5">
    <property type="entry name" value="UXU OPERON TRANSCRIPTIONAL REGULATOR"/>
    <property type="match status" value="1"/>
</dbReference>
<gene>
    <name evidence="5" type="ORF">KTH90_18470</name>
</gene>
<evidence type="ECO:0000256" key="1">
    <source>
        <dbReference type="ARBA" id="ARBA00023015"/>
    </source>
</evidence>
<evidence type="ECO:0000313" key="5">
    <source>
        <dbReference type="EMBL" id="MBU9727997.1"/>
    </source>
</evidence>
<dbReference type="Gene3D" id="1.10.10.10">
    <property type="entry name" value="Winged helix-like DNA-binding domain superfamily/Winged helix DNA-binding domain"/>
    <property type="match status" value="2"/>
</dbReference>
<evidence type="ECO:0000313" key="6">
    <source>
        <dbReference type="Proteomes" id="UP001314681"/>
    </source>
</evidence>
<keyword evidence="6" id="KW-1185">Reference proteome</keyword>
<evidence type="ECO:0000256" key="2">
    <source>
        <dbReference type="ARBA" id="ARBA00023125"/>
    </source>
</evidence>
<dbReference type="InterPro" id="IPR036388">
    <property type="entry name" value="WH-like_DNA-bd_sf"/>
</dbReference>
<dbReference type="Proteomes" id="UP001314681">
    <property type="component" value="Unassembled WGS sequence"/>
</dbReference>
<reference evidence="5 6" key="1">
    <citation type="submission" date="2021-06" db="EMBL/GenBank/DDBJ databases">
        <title>Description of novel taxa of the family Lachnospiraceae.</title>
        <authorList>
            <person name="Chaplin A.V."/>
            <person name="Sokolova S.R."/>
            <person name="Pikina A.P."/>
            <person name="Korzhanova M."/>
            <person name="Belova V."/>
            <person name="Korostin D."/>
            <person name="Efimov B.A."/>
        </authorList>
    </citation>
    <scope>NUCLEOTIDE SEQUENCE [LARGE SCALE GENOMIC DNA]</scope>
    <source>
        <strain evidence="5 6">ASD4241</strain>
    </source>
</reference>
<sequence length="498" mass="56442">MERGKYNLIYEYYKCHILFGHLRKGDFLPTIEQIGGTFQVAPQTVRNALKKLQQDHLIDVSPGRHTSVVYETTPEETLQVTQQYYLARKEAIGTVYQVTELLLTPVFRAGAQKLTDHELREILRICRQKDAGIVSISMFCCNRMLDAVQNQLIKSLFADMVSFFQFPYITSFDEGTSEEYQEYHRNLISSCDALDRNGAFQAFMGLQSVTQKVLQGFIDGTSRTVAVPNQIPFHWQTYRDRPQHCHTLAARIIYGLIKGKYAEGEMLPSYENMSLEFSVSVSTARRTIGLLRDMGLIHSINGVGNQVLFTAPNWKKLRRPSIQKNILMARESIELLLFTAEEIVSKDLLRLDKKQTHELKNILTDSKGLCGLEAIVLVTEYILILHPFTSFFETYGKLLEFLLFTYPFLSDQQQTKGVSQSAPIEKLTRAIDAEDTDLFAQGYIELLHEVGAKIGNTVNFLQNGVEQYASGCESRESNKLKILSNGKKSGAAENKGTP</sequence>
<organism evidence="5 6">
    <name type="scientific">Diplocloster modestus</name>
    <dbReference type="NCBI Taxonomy" id="2850322"/>
    <lineage>
        <taxon>Bacteria</taxon>
        <taxon>Bacillati</taxon>
        <taxon>Bacillota</taxon>
        <taxon>Clostridia</taxon>
        <taxon>Lachnospirales</taxon>
        <taxon>Lachnospiraceae</taxon>
        <taxon>Diplocloster</taxon>
    </lineage>
</organism>
<evidence type="ECO:0000259" key="4">
    <source>
        <dbReference type="PROSITE" id="PS50949"/>
    </source>
</evidence>